<dbReference type="GO" id="GO:0016874">
    <property type="term" value="F:ligase activity"/>
    <property type="evidence" value="ECO:0007669"/>
    <property type="project" value="UniProtKB-KW"/>
</dbReference>
<feature type="compositionally biased region" description="Basic and acidic residues" evidence="5">
    <location>
        <begin position="1"/>
        <end position="11"/>
    </location>
</feature>
<feature type="region of interest" description="Disordered" evidence="5">
    <location>
        <begin position="382"/>
        <end position="411"/>
    </location>
</feature>
<protein>
    <submittedName>
        <fullName evidence="8">E3 ligase, CCCH-type zinc finger</fullName>
    </submittedName>
</protein>
<keyword evidence="8" id="KW-0436">Ligase</keyword>
<evidence type="ECO:0000313" key="9">
    <source>
        <dbReference type="Proteomes" id="UP001370490"/>
    </source>
</evidence>
<evidence type="ECO:0000256" key="3">
    <source>
        <dbReference type="ARBA" id="ARBA00022833"/>
    </source>
</evidence>
<keyword evidence="1 4" id="KW-0479">Metal-binding</keyword>
<dbReference type="SUPFAM" id="SSF90229">
    <property type="entry name" value="CCCH zinc finger"/>
    <property type="match status" value="1"/>
</dbReference>
<dbReference type="InterPro" id="IPR000571">
    <property type="entry name" value="Znf_CCCH"/>
</dbReference>
<dbReference type="InterPro" id="IPR036361">
    <property type="entry name" value="SAP_dom_sf"/>
</dbReference>
<accession>A0AAN8YVT9</accession>
<dbReference type="Gene3D" id="4.10.1000.10">
    <property type="entry name" value="Zinc finger, CCCH-type"/>
    <property type="match status" value="1"/>
</dbReference>
<dbReference type="Pfam" id="PF02037">
    <property type="entry name" value="SAP"/>
    <property type="match status" value="1"/>
</dbReference>
<feature type="region of interest" description="Disordered" evidence="5">
    <location>
        <begin position="1"/>
        <end position="46"/>
    </location>
</feature>
<keyword evidence="3 4" id="KW-0862">Zinc</keyword>
<dbReference type="Gene3D" id="1.10.720.30">
    <property type="entry name" value="SAP domain"/>
    <property type="match status" value="1"/>
</dbReference>
<reference evidence="8 9" key="1">
    <citation type="submission" date="2023-12" db="EMBL/GenBank/DDBJ databases">
        <title>A high-quality genome assembly for Dillenia turbinata (Dilleniales).</title>
        <authorList>
            <person name="Chanderbali A."/>
        </authorList>
    </citation>
    <scope>NUCLEOTIDE SEQUENCE [LARGE SCALE GENOMIC DNA]</scope>
    <source>
        <strain evidence="8">LSX21</strain>
        <tissue evidence="8">Leaf</tissue>
    </source>
</reference>
<evidence type="ECO:0000256" key="2">
    <source>
        <dbReference type="ARBA" id="ARBA00022771"/>
    </source>
</evidence>
<dbReference type="Pfam" id="PF24766">
    <property type="entry name" value="DUF7699"/>
    <property type="match status" value="1"/>
</dbReference>
<feature type="compositionally biased region" description="Acidic residues" evidence="5">
    <location>
        <begin position="12"/>
        <end position="37"/>
    </location>
</feature>
<feature type="domain" description="SAP" evidence="7">
    <location>
        <begin position="80"/>
        <end position="114"/>
    </location>
</feature>
<dbReference type="PANTHER" id="PTHR35323">
    <property type="entry name" value="SAP DOMAIN-CONTAINING PROTEIN"/>
    <property type="match status" value="1"/>
</dbReference>
<dbReference type="AlphaFoldDB" id="A0AAN8YVT9"/>
<evidence type="ECO:0000256" key="1">
    <source>
        <dbReference type="ARBA" id="ARBA00022723"/>
    </source>
</evidence>
<dbReference type="PANTHER" id="PTHR35323:SF5">
    <property type="entry name" value="ZINC FINGER CCCH DOMAIN-CONTAINING PROTEIN 62"/>
    <property type="match status" value="1"/>
</dbReference>
<sequence>MKNSEKAKDQEEMSDFTDSEEWDFDDSEEDPTFEIEETTSKFSELSVTKSQDSAKKLDLDNEKDQKCFQTVQKIIQDGNLENLKVEQCKVYLRKYGLRLMGNKDTLIGRIEEHLEVSNGGGEGKYPISSFFINCKGDACMGDVVMFEQNVYEMFNIKSRSATGPPCGKRTVAGRIVKESYGTAKQQHTFTIEVLWSKGEQPLPALHPLLIKGRNLYRFKTLRQKWENEENRQKVLKEKHDRGFLARATRKARVEEKEKRGIANTARVARKNGQERTRLQVHIQKKAFATEPGIYRTESPKTTTETQHVINQVQRLKNSLATEPGKIEEHYQGEQHKQHVVHQAHTLKKSFVTETGKIEEHHQRQNRQHVICPVLMNSFETDAGKEREHCQRQQHKQQAIHQAHTSKKSPSTELGKIEEHYQGQQHKHHILHLKKPLIQEKDLSIHARPLHNATMGTGSYAYKENAEQTDRWPKINICAYEHGATLYRNTNVPSYYSYPTQQAERIQARIPLTVENHHYPTSPFKRQVYQQRQICKYFPQGRCYFGENCKYLHDMRGDRVMDGGKTNQIFDT</sequence>
<dbReference type="InterPro" id="IPR036855">
    <property type="entry name" value="Znf_CCCH_sf"/>
</dbReference>
<evidence type="ECO:0000259" key="6">
    <source>
        <dbReference type="PROSITE" id="PS50103"/>
    </source>
</evidence>
<comment type="caution">
    <text evidence="8">The sequence shown here is derived from an EMBL/GenBank/DDBJ whole genome shotgun (WGS) entry which is preliminary data.</text>
</comment>
<feature type="zinc finger region" description="C3H1-type" evidence="4">
    <location>
        <begin position="528"/>
        <end position="555"/>
    </location>
</feature>
<dbReference type="SUPFAM" id="SSF68906">
    <property type="entry name" value="SAP domain"/>
    <property type="match status" value="1"/>
</dbReference>
<keyword evidence="2 4" id="KW-0863">Zinc-finger</keyword>
<dbReference type="InterPro" id="IPR003034">
    <property type="entry name" value="SAP_dom"/>
</dbReference>
<dbReference type="Proteomes" id="UP001370490">
    <property type="component" value="Unassembled WGS sequence"/>
</dbReference>
<keyword evidence="9" id="KW-1185">Reference proteome</keyword>
<organism evidence="8 9">
    <name type="scientific">Dillenia turbinata</name>
    <dbReference type="NCBI Taxonomy" id="194707"/>
    <lineage>
        <taxon>Eukaryota</taxon>
        <taxon>Viridiplantae</taxon>
        <taxon>Streptophyta</taxon>
        <taxon>Embryophyta</taxon>
        <taxon>Tracheophyta</taxon>
        <taxon>Spermatophyta</taxon>
        <taxon>Magnoliopsida</taxon>
        <taxon>eudicotyledons</taxon>
        <taxon>Gunneridae</taxon>
        <taxon>Pentapetalae</taxon>
        <taxon>Dilleniales</taxon>
        <taxon>Dilleniaceae</taxon>
        <taxon>Dillenia</taxon>
    </lineage>
</organism>
<gene>
    <name evidence="8" type="ORF">RJ641_019774</name>
</gene>
<dbReference type="Pfam" id="PF18044">
    <property type="entry name" value="zf-CCCH_4"/>
    <property type="match status" value="1"/>
</dbReference>
<dbReference type="SMART" id="SM00356">
    <property type="entry name" value="ZnF_C3H1"/>
    <property type="match status" value="1"/>
</dbReference>
<feature type="domain" description="C3H1-type" evidence="6">
    <location>
        <begin position="528"/>
        <end position="555"/>
    </location>
</feature>
<dbReference type="InterPro" id="IPR041367">
    <property type="entry name" value="Znf-CCCH_4"/>
</dbReference>
<proteinExistence type="predicted"/>
<dbReference type="GO" id="GO:0008270">
    <property type="term" value="F:zinc ion binding"/>
    <property type="evidence" value="ECO:0007669"/>
    <property type="project" value="UniProtKB-KW"/>
</dbReference>
<dbReference type="InterPro" id="IPR056116">
    <property type="entry name" value="DUF7699"/>
</dbReference>
<evidence type="ECO:0000313" key="8">
    <source>
        <dbReference type="EMBL" id="KAK6914657.1"/>
    </source>
</evidence>
<dbReference type="PROSITE" id="PS50103">
    <property type="entry name" value="ZF_C3H1"/>
    <property type="match status" value="1"/>
</dbReference>
<dbReference type="PROSITE" id="PS50800">
    <property type="entry name" value="SAP"/>
    <property type="match status" value="1"/>
</dbReference>
<evidence type="ECO:0000256" key="5">
    <source>
        <dbReference type="SAM" id="MobiDB-lite"/>
    </source>
</evidence>
<evidence type="ECO:0000259" key="7">
    <source>
        <dbReference type="PROSITE" id="PS50800"/>
    </source>
</evidence>
<name>A0AAN8YVT9_9MAGN</name>
<evidence type="ECO:0000256" key="4">
    <source>
        <dbReference type="PROSITE-ProRule" id="PRU00723"/>
    </source>
</evidence>
<dbReference type="EMBL" id="JBAMMX010000025">
    <property type="protein sequence ID" value="KAK6914657.1"/>
    <property type="molecule type" value="Genomic_DNA"/>
</dbReference>